<keyword evidence="3" id="KW-0804">Transcription</keyword>
<proteinExistence type="predicted"/>
<keyword evidence="6" id="KW-1185">Reference proteome</keyword>
<gene>
    <name evidence="5" type="ORF">OOZ53_18810</name>
</gene>
<dbReference type="InterPro" id="IPR011991">
    <property type="entry name" value="ArsR-like_HTH"/>
</dbReference>
<dbReference type="EMBL" id="JAPJZH010000012">
    <property type="protein sequence ID" value="MDA4847420.1"/>
    <property type="molecule type" value="Genomic_DNA"/>
</dbReference>
<dbReference type="CDD" id="cd00090">
    <property type="entry name" value="HTH_ARSR"/>
    <property type="match status" value="1"/>
</dbReference>
<dbReference type="PROSITE" id="PS51118">
    <property type="entry name" value="HTH_HXLR"/>
    <property type="match status" value="1"/>
</dbReference>
<evidence type="ECO:0000259" key="4">
    <source>
        <dbReference type="PROSITE" id="PS51118"/>
    </source>
</evidence>
<sequence>MRYGQFCPIAKSLELIGDRWTILVLREVLMGGRRYNEIQRGLGGISSALLSKRLKWLVECGLLDRMTKPGTNVRYFPTKSALELQPVLMALGNWGMKWTQSNLSADDYDVELLMLYLERSIDLEGLLVPRIVVRFEFVDLAEQRLWWVIAEPASVEICTTNPEFDVDVFLTVPLGLMTNIWLGHDSYRRAESAGELILHGNAALVRNIESWLRCSEFSPQPKVC</sequence>
<dbReference type="RefSeq" id="WP_271091241.1">
    <property type="nucleotide sequence ID" value="NZ_JAPJZH010000012.1"/>
</dbReference>
<comment type="caution">
    <text evidence="5">The sequence shown here is derived from an EMBL/GenBank/DDBJ whole genome shotgun (WGS) entry which is preliminary data.</text>
</comment>
<dbReference type="InterPro" id="IPR002577">
    <property type="entry name" value="HTH_HxlR"/>
</dbReference>
<evidence type="ECO:0000256" key="2">
    <source>
        <dbReference type="ARBA" id="ARBA00023125"/>
    </source>
</evidence>
<feature type="domain" description="HTH hxlR-type" evidence="4">
    <location>
        <begin position="7"/>
        <end position="103"/>
    </location>
</feature>
<organism evidence="5 6">
    <name type="scientific">Hoeflea poritis</name>
    <dbReference type="NCBI Taxonomy" id="2993659"/>
    <lineage>
        <taxon>Bacteria</taxon>
        <taxon>Pseudomonadati</taxon>
        <taxon>Pseudomonadota</taxon>
        <taxon>Alphaproteobacteria</taxon>
        <taxon>Hyphomicrobiales</taxon>
        <taxon>Rhizobiaceae</taxon>
        <taxon>Hoeflea</taxon>
    </lineage>
</organism>
<dbReference type="PANTHER" id="PTHR33204">
    <property type="entry name" value="TRANSCRIPTIONAL REGULATOR, MARR FAMILY"/>
    <property type="match status" value="1"/>
</dbReference>
<keyword evidence="2" id="KW-0238">DNA-binding</keyword>
<evidence type="ECO:0000313" key="5">
    <source>
        <dbReference type="EMBL" id="MDA4847420.1"/>
    </source>
</evidence>
<dbReference type="PANTHER" id="PTHR33204:SF18">
    <property type="entry name" value="TRANSCRIPTIONAL REGULATORY PROTEIN"/>
    <property type="match status" value="1"/>
</dbReference>
<keyword evidence="1" id="KW-0805">Transcription regulation</keyword>
<accession>A0ABT4VRT6</accession>
<evidence type="ECO:0000313" key="6">
    <source>
        <dbReference type="Proteomes" id="UP001148313"/>
    </source>
</evidence>
<dbReference type="SUPFAM" id="SSF46785">
    <property type="entry name" value="Winged helix' DNA-binding domain"/>
    <property type="match status" value="1"/>
</dbReference>
<protein>
    <submittedName>
        <fullName evidence="5">Helix-turn-helix domain-containing protein</fullName>
    </submittedName>
</protein>
<dbReference type="Proteomes" id="UP001148313">
    <property type="component" value="Unassembled WGS sequence"/>
</dbReference>
<dbReference type="InterPro" id="IPR036390">
    <property type="entry name" value="WH_DNA-bd_sf"/>
</dbReference>
<name>A0ABT4VRT6_9HYPH</name>
<reference evidence="5" key="1">
    <citation type="submission" date="2022-11" db="EMBL/GenBank/DDBJ databases">
        <title>Hoeflea poritis sp. nov., isolated from scleractinian coral Porites lutea.</title>
        <authorList>
            <person name="Zhang G."/>
            <person name="Wei Q."/>
            <person name="Cai L."/>
        </authorList>
    </citation>
    <scope>NUCLEOTIDE SEQUENCE</scope>
    <source>
        <strain evidence="5">E7-10</strain>
    </source>
</reference>
<dbReference type="Gene3D" id="1.10.10.10">
    <property type="entry name" value="Winged helix-like DNA-binding domain superfamily/Winged helix DNA-binding domain"/>
    <property type="match status" value="1"/>
</dbReference>
<dbReference type="InterPro" id="IPR036388">
    <property type="entry name" value="WH-like_DNA-bd_sf"/>
</dbReference>
<evidence type="ECO:0000256" key="3">
    <source>
        <dbReference type="ARBA" id="ARBA00023163"/>
    </source>
</evidence>
<dbReference type="Pfam" id="PF01638">
    <property type="entry name" value="HxlR"/>
    <property type="match status" value="1"/>
</dbReference>
<evidence type="ECO:0000256" key="1">
    <source>
        <dbReference type="ARBA" id="ARBA00023015"/>
    </source>
</evidence>